<feature type="region of interest" description="Disordered" evidence="2">
    <location>
        <begin position="237"/>
        <end position="276"/>
    </location>
</feature>
<dbReference type="SMART" id="SM00513">
    <property type="entry name" value="SAP"/>
    <property type="match status" value="1"/>
</dbReference>
<name>A0A0N4V9X5_ENTVE</name>
<evidence type="ECO:0000313" key="6">
    <source>
        <dbReference type="WBParaSite" id="EVEC_0000725201-mRNA-1"/>
    </source>
</evidence>
<dbReference type="STRING" id="51028.A0A0N4V9X5"/>
<protein>
    <submittedName>
        <fullName evidence="6">SAP domain-containing protein</fullName>
    </submittedName>
</protein>
<dbReference type="AlphaFoldDB" id="A0A0N4V9X5"/>
<feature type="compositionally biased region" description="Basic and acidic residues" evidence="2">
    <location>
        <begin position="317"/>
        <end position="338"/>
    </location>
</feature>
<reference evidence="6" key="1">
    <citation type="submission" date="2017-02" db="UniProtKB">
        <authorList>
            <consortium name="WormBaseParasite"/>
        </authorList>
    </citation>
    <scope>IDENTIFICATION</scope>
</reference>
<gene>
    <name evidence="4" type="ORF">EVEC_LOCUS6773</name>
</gene>
<dbReference type="Proteomes" id="UP000274131">
    <property type="component" value="Unassembled WGS sequence"/>
</dbReference>
<feature type="compositionally biased region" description="Polar residues" evidence="2">
    <location>
        <begin position="547"/>
        <end position="575"/>
    </location>
</feature>
<dbReference type="OrthoDB" id="5875763at2759"/>
<accession>A0A0N4V9X5</accession>
<feature type="compositionally biased region" description="Basic residues" evidence="2">
    <location>
        <begin position="75"/>
        <end position="84"/>
    </location>
</feature>
<evidence type="ECO:0000313" key="5">
    <source>
        <dbReference type="Proteomes" id="UP000274131"/>
    </source>
</evidence>
<sequence length="767" mass="84977">MATRSSRRSSGRDTFNPAMIHLLDADRLRKELENRGLDTSGNRTVLADRLQEAVDKEKSSRHSYSPPPVVEKPQNKRVGKRASKTKSIMTPKVFKTETKVNGQDESTLGPRSSKRKRVSTSVEPVEVIEESFSIQISDDADCSINANKNVEDNLENVPLPNEEASSGINFESNAEPLKLTLKKPLKKSAMGKVHKRSDPGFFEDLEKKERELQLSFSAEKPFGIKIKKIEIPSSEMRKEPLAKGSFDGGAAKKKEKLSETGIERTSSEKSFSAKDPAIEIIGDTTSKRYVKVDAEDGHDKNCNKEDFKQSKGLKLKLKLEHDKEPHPGTSHERKERKDVMRKKITKQGSVERSKDPVNLNENEKRSEVDKKKDTVVRKKIPLRMQAVDVFDTIFDKQTELLSSKFKSEEERAAERQKIELAKRRQVSSQLPIVTLSSAQMEKKRHTVEFNLSPQVFPSRTRLPPPPPPPLPSRCETSFDAHRAVPLQRKMTPPPPSLPKRRSISFDEKPLSVILPAPPPPPVLLPPLPPPPPPPLPEVLSLPVASDEYSNSSSKHQTPTSVSVHNSPSQPTTSTAAPEVEDSVTLRSNFSSPVASKSDCSMHHNTAREISHSPLPSCSEAEPTTSLQTLQENQNLDLPQEGHADLPLQQIAKALCSVFAHIGSKSQELGSCSDTNETLSKLPETASDPEVSVETVDVIDAEKSKEESLHVEVVEVGTATAAEIENLLDNVIAEVEKNIEQESLSSASTEDETGWDFLRFNGSAQEDI</sequence>
<evidence type="ECO:0000256" key="2">
    <source>
        <dbReference type="SAM" id="MobiDB-lite"/>
    </source>
</evidence>
<feature type="compositionally biased region" description="Basic and acidic residues" evidence="2">
    <location>
        <begin position="250"/>
        <end position="267"/>
    </location>
</feature>
<dbReference type="SUPFAM" id="SSF68906">
    <property type="entry name" value="SAP domain"/>
    <property type="match status" value="1"/>
</dbReference>
<feature type="domain" description="SAP" evidence="3">
    <location>
        <begin position="20"/>
        <end position="54"/>
    </location>
</feature>
<organism evidence="6">
    <name type="scientific">Enterobius vermicularis</name>
    <name type="common">Human pinworm</name>
    <dbReference type="NCBI Taxonomy" id="51028"/>
    <lineage>
        <taxon>Eukaryota</taxon>
        <taxon>Metazoa</taxon>
        <taxon>Ecdysozoa</taxon>
        <taxon>Nematoda</taxon>
        <taxon>Chromadorea</taxon>
        <taxon>Rhabditida</taxon>
        <taxon>Spirurina</taxon>
        <taxon>Oxyuridomorpha</taxon>
        <taxon>Oxyuroidea</taxon>
        <taxon>Oxyuridae</taxon>
        <taxon>Enterobius</taxon>
    </lineage>
</organism>
<feature type="compositionally biased region" description="Pro residues" evidence="2">
    <location>
        <begin position="462"/>
        <end position="471"/>
    </location>
</feature>
<keyword evidence="1" id="KW-0175">Coiled coil</keyword>
<feature type="compositionally biased region" description="Basic and acidic residues" evidence="2">
    <location>
        <begin position="349"/>
        <end position="371"/>
    </location>
</feature>
<keyword evidence="5" id="KW-1185">Reference proteome</keyword>
<dbReference type="InterPro" id="IPR003034">
    <property type="entry name" value="SAP_dom"/>
</dbReference>
<dbReference type="PROSITE" id="PS50800">
    <property type="entry name" value="SAP"/>
    <property type="match status" value="1"/>
</dbReference>
<feature type="compositionally biased region" description="Basic and acidic residues" evidence="2">
    <location>
        <begin position="599"/>
        <end position="610"/>
    </location>
</feature>
<evidence type="ECO:0000259" key="3">
    <source>
        <dbReference type="PROSITE" id="PS50800"/>
    </source>
</evidence>
<reference evidence="4 5" key="2">
    <citation type="submission" date="2018-10" db="EMBL/GenBank/DDBJ databases">
        <authorList>
            <consortium name="Pathogen Informatics"/>
        </authorList>
    </citation>
    <scope>NUCLEOTIDE SEQUENCE [LARGE SCALE GENOMIC DNA]</scope>
</reference>
<evidence type="ECO:0000313" key="4">
    <source>
        <dbReference type="EMBL" id="VDD92022.1"/>
    </source>
</evidence>
<feature type="region of interest" description="Disordered" evidence="2">
    <location>
        <begin position="34"/>
        <end position="119"/>
    </location>
</feature>
<feature type="compositionally biased region" description="Polar residues" evidence="2">
    <location>
        <begin position="666"/>
        <end position="678"/>
    </location>
</feature>
<dbReference type="InterPro" id="IPR036361">
    <property type="entry name" value="SAP_dom_sf"/>
</dbReference>
<feature type="region of interest" description="Disordered" evidence="2">
    <location>
        <begin position="451"/>
        <end position="628"/>
    </location>
</feature>
<feature type="compositionally biased region" description="Basic and acidic residues" evidence="2">
    <location>
        <begin position="49"/>
        <end position="60"/>
    </location>
</feature>
<feature type="compositionally biased region" description="Pro residues" evidence="2">
    <location>
        <begin position="515"/>
        <end position="536"/>
    </location>
</feature>
<evidence type="ECO:0000256" key="1">
    <source>
        <dbReference type="SAM" id="Coils"/>
    </source>
</evidence>
<feature type="region of interest" description="Disordered" evidence="2">
    <location>
        <begin position="666"/>
        <end position="692"/>
    </location>
</feature>
<feature type="compositionally biased region" description="Polar residues" evidence="2">
    <location>
        <begin position="99"/>
        <end position="110"/>
    </location>
</feature>
<proteinExistence type="predicted"/>
<dbReference type="EMBL" id="UXUI01008644">
    <property type="protein sequence ID" value="VDD92022.1"/>
    <property type="molecule type" value="Genomic_DNA"/>
</dbReference>
<dbReference type="Gene3D" id="1.10.720.30">
    <property type="entry name" value="SAP domain"/>
    <property type="match status" value="1"/>
</dbReference>
<dbReference type="Pfam" id="PF02037">
    <property type="entry name" value="SAP"/>
    <property type="match status" value="1"/>
</dbReference>
<dbReference type="WBParaSite" id="EVEC_0000725201-mRNA-1">
    <property type="protein sequence ID" value="EVEC_0000725201-mRNA-1"/>
    <property type="gene ID" value="EVEC_0000725201"/>
</dbReference>
<feature type="compositionally biased region" description="Polar residues" evidence="2">
    <location>
        <begin position="584"/>
        <end position="598"/>
    </location>
</feature>
<feature type="region of interest" description="Disordered" evidence="2">
    <location>
        <begin position="313"/>
        <end position="371"/>
    </location>
</feature>
<feature type="coiled-coil region" evidence="1">
    <location>
        <begin position="720"/>
        <end position="751"/>
    </location>
</feature>